<dbReference type="SUPFAM" id="SSF57701">
    <property type="entry name" value="Zn2/Cys6 DNA-binding domain"/>
    <property type="match status" value="1"/>
</dbReference>
<dbReference type="Gene3D" id="4.10.240.10">
    <property type="entry name" value="Zn(2)-C6 fungal-type DNA-binding domain"/>
    <property type="match status" value="1"/>
</dbReference>
<feature type="region of interest" description="Disordered" evidence="2">
    <location>
        <begin position="575"/>
        <end position="618"/>
    </location>
</feature>
<feature type="compositionally biased region" description="Low complexity" evidence="2">
    <location>
        <begin position="506"/>
        <end position="518"/>
    </location>
</feature>
<feature type="region of interest" description="Disordered" evidence="2">
    <location>
        <begin position="505"/>
        <end position="524"/>
    </location>
</feature>
<dbReference type="AlphaFoldDB" id="A0A0A1T272"/>
<evidence type="ECO:0000256" key="1">
    <source>
        <dbReference type="ARBA" id="ARBA00023242"/>
    </source>
</evidence>
<dbReference type="GO" id="GO:0008270">
    <property type="term" value="F:zinc ion binding"/>
    <property type="evidence" value="ECO:0007669"/>
    <property type="project" value="InterPro"/>
</dbReference>
<dbReference type="CDD" id="cd00067">
    <property type="entry name" value="GAL4"/>
    <property type="match status" value="1"/>
</dbReference>
<dbReference type="STRING" id="1531966.A0A0A1T272"/>
<name>A0A0A1T272_9HYPO</name>
<dbReference type="Proteomes" id="UP000039046">
    <property type="component" value="Unassembled WGS sequence"/>
</dbReference>
<feature type="compositionally biased region" description="Polar residues" evidence="2">
    <location>
        <begin position="698"/>
        <end position="709"/>
    </location>
</feature>
<evidence type="ECO:0008006" key="5">
    <source>
        <dbReference type="Google" id="ProtNLM"/>
    </source>
</evidence>
<organism evidence="3 4">
    <name type="scientific">[Torrubiella] hemipterigena</name>
    <dbReference type="NCBI Taxonomy" id="1531966"/>
    <lineage>
        <taxon>Eukaryota</taxon>
        <taxon>Fungi</taxon>
        <taxon>Dikarya</taxon>
        <taxon>Ascomycota</taxon>
        <taxon>Pezizomycotina</taxon>
        <taxon>Sordariomycetes</taxon>
        <taxon>Hypocreomycetidae</taxon>
        <taxon>Hypocreales</taxon>
        <taxon>Clavicipitaceae</taxon>
        <taxon>Clavicipitaceae incertae sedis</taxon>
        <taxon>'Torrubiella' clade</taxon>
    </lineage>
</organism>
<feature type="compositionally biased region" description="Polar residues" evidence="2">
    <location>
        <begin position="642"/>
        <end position="666"/>
    </location>
</feature>
<evidence type="ECO:0000256" key="2">
    <source>
        <dbReference type="SAM" id="MobiDB-lite"/>
    </source>
</evidence>
<reference evidence="3 4" key="1">
    <citation type="journal article" date="2015" name="Genome Announc.">
        <title>Draft Genome Sequence and Gene Annotation of the Entomopathogenic Fungus Verticillium hemipterigenum.</title>
        <authorList>
            <person name="Horn F."/>
            <person name="Habel A."/>
            <person name="Scharf D.H."/>
            <person name="Dworschak J."/>
            <person name="Brakhage A.A."/>
            <person name="Guthke R."/>
            <person name="Hertweck C."/>
            <person name="Linde J."/>
        </authorList>
    </citation>
    <scope>NUCLEOTIDE SEQUENCE [LARGE SCALE GENOMIC DNA]</scope>
</reference>
<dbReference type="InterPro" id="IPR036864">
    <property type="entry name" value="Zn2-C6_fun-type_DNA-bd_sf"/>
</dbReference>
<keyword evidence="4" id="KW-1185">Reference proteome</keyword>
<dbReference type="GO" id="GO:0000981">
    <property type="term" value="F:DNA-binding transcription factor activity, RNA polymerase II-specific"/>
    <property type="evidence" value="ECO:0007669"/>
    <property type="project" value="InterPro"/>
</dbReference>
<feature type="region of interest" description="Disordered" evidence="2">
    <location>
        <begin position="630"/>
        <end position="666"/>
    </location>
</feature>
<accession>A0A0A1T272</accession>
<evidence type="ECO:0000313" key="3">
    <source>
        <dbReference type="EMBL" id="CEJ80352.1"/>
    </source>
</evidence>
<proteinExistence type="predicted"/>
<feature type="region of interest" description="Disordered" evidence="2">
    <location>
        <begin position="683"/>
        <end position="709"/>
    </location>
</feature>
<feature type="region of interest" description="Disordered" evidence="2">
    <location>
        <begin position="1"/>
        <end position="22"/>
    </location>
</feature>
<feature type="region of interest" description="Disordered" evidence="2">
    <location>
        <begin position="164"/>
        <end position="221"/>
    </location>
</feature>
<feature type="compositionally biased region" description="Polar residues" evidence="2">
    <location>
        <begin position="168"/>
        <end position="178"/>
    </location>
</feature>
<gene>
    <name evidence="3" type="ORF">VHEMI00541</name>
</gene>
<dbReference type="HOGENOM" id="CLU_020886_0_0_1"/>
<protein>
    <recommendedName>
        <fullName evidence="5">Zn(2)-C6 fungal-type domain-containing protein</fullName>
    </recommendedName>
</protein>
<sequence length="765" mass="82575">MTVEEASCDAANQERADRSPSLALASPPQALCDNLQQIPRACLATNNDEELLSHFNWHTLSFEDSACDGSPDSYIFGATLLYGNLAPDRVTRFNDTVNVADFLASFDFSGNSTAHPSERYCLHLEDVKTRLRTELDGNVSAGRAQLVETTIDIASRARLEMDAVPLDVNNQTGQTTSEVPGESDAPSVTEAPNQSAPAKREVMASEAASKQPTQDPELQTAVSNSLMKAVSEVDACTWELESMALEKDGWTFGFACSQAWRCWTKHDNSLGALAICDYSKKTPEATAADRPAFDCCGTISVSFKRSNKTIKMTYSHIPIHKTVGSLWKLFQPAEPPIPVLGPSPKKRTPAKSKPSVAGAKRNRKSGTESGTTPKKRNRKTKDKDADPSAQLTLEQNMASLAQEVQRLSSTDEPLDQQPSNRTISPAALAEGSAAQAWSISGISAGEATRRREVAAKLLSENGVDASTLSADQFSVLSNQAPDLQKKSIEMLVKYGAESLRIVQPGSKSTTKTTSPPTTNEIPAGPIIFQTTGKRQRTKSRVICFNCKASKSKVKCSKELPTCNICVQSGLVCEFPPPRPRAKKSRKPEHNEEEGQNSDAEWEEDNDQSMLSVAPDETSAQGYGAQTHLFPTSHPATNPAVDATSNPTPNHHYQQSVASQPHSTTMPPQYQATGLHTLADAVERPSEAHPKASPYPASPDSNIGNRNSTGYPYAKSYSSYGLHPPYGSPQGRAASVQSSGVYNTQSNCIPGRDRIASADHLCAIHL</sequence>
<dbReference type="InterPro" id="IPR001138">
    <property type="entry name" value="Zn2Cys6_DnaBD"/>
</dbReference>
<feature type="compositionally biased region" description="Acidic residues" evidence="2">
    <location>
        <begin position="590"/>
        <end position="606"/>
    </location>
</feature>
<dbReference type="OrthoDB" id="3249161at2759"/>
<feature type="compositionally biased region" description="Polar residues" evidence="2">
    <location>
        <begin position="208"/>
        <end position="221"/>
    </location>
</feature>
<keyword evidence="1" id="KW-0539">Nucleus</keyword>
<dbReference type="EMBL" id="CDHN01000001">
    <property type="protein sequence ID" value="CEJ80352.1"/>
    <property type="molecule type" value="Genomic_DNA"/>
</dbReference>
<feature type="region of interest" description="Disordered" evidence="2">
    <location>
        <begin position="338"/>
        <end position="388"/>
    </location>
</feature>
<evidence type="ECO:0000313" key="4">
    <source>
        <dbReference type="Proteomes" id="UP000039046"/>
    </source>
</evidence>